<dbReference type="EC" id="7.1.1.2" evidence="3 17"/>
<dbReference type="PANTHER" id="PTHR46552:SF1">
    <property type="entry name" value="NADH-UBIQUINONE OXIDOREDUCTASE CHAIN 2"/>
    <property type="match status" value="1"/>
</dbReference>
<keyword evidence="15 17" id="KW-0472">Membrane</keyword>
<keyword evidence="10 17" id="KW-0249">Electron transport</keyword>
<dbReference type="InterPro" id="IPR010933">
    <property type="entry name" value="NADH_DH_su2_C"/>
</dbReference>
<feature type="transmembrane region" description="Helical" evidence="17">
    <location>
        <begin position="152"/>
        <end position="171"/>
    </location>
</feature>
<feature type="transmembrane region" description="Helical" evidence="17">
    <location>
        <begin position="325"/>
        <end position="347"/>
    </location>
</feature>
<evidence type="ECO:0000256" key="8">
    <source>
        <dbReference type="ARBA" id="ARBA00022792"/>
    </source>
</evidence>
<evidence type="ECO:0000256" key="1">
    <source>
        <dbReference type="ARBA" id="ARBA00004448"/>
    </source>
</evidence>
<evidence type="ECO:0000256" key="14">
    <source>
        <dbReference type="ARBA" id="ARBA00023128"/>
    </source>
</evidence>
<dbReference type="PRINTS" id="PR01436">
    <property type="entry name" value="NADHDHGNASE2"/>
</dbReference>
<organism evidence="20">
    <name type="scientific">Saccopharynx lavenbergi</name>
    <dbReference type="NCBI Taxonomy" id="136490"/>
    <lineage>
        <taxon>Eukaryota</taxon>
        <taxon>Metazoa</taxon>
        <taxon>Chordata</taxon>
        <taxon>Craniata</taxon>
        <taxon>Vertebrata</taxon>
        <taxon>Euteleostomi</taxon>
        <taxon>Actinopterygii</taxon>
        <taxon>Neopterygii</taxon>
        <taxon>Teleostei</taxon>
        <taxon>Anguilliformes</taxon>
        <taxon>Saccopharyngidae</taxon>
        <taxon>Saccopharynx</taxon>
    </lineage>
</organism>
<proteinExistence type="inferred from homology"/>
<keyword evidence="8 17" id="KW-0999">Mitochondrion inner membrane</keyword>
<reference evidence="20" key="1">
    <citation type="journal article" date="2003" name="Mol. Biol. Evol.">
        <title>Evolution of the deep-sea gulper eel mitochondrial genomes: large-scale gene rearrangements originated within the eels.</title>
        <authorList>
            <person name="Inoue J."/>
            <person name="Miya M."/>
            <person name="Tsukamoto K."/>
            <person name="Nishida M."/>
        </authorList>
    </citation>
    <scope>NUCLEOTIDE SEQUENCE</scope>
    <source>
        <strain evidence="20">T2287</strain>
    </source>
</reference>
<keyword evidence="12 17" id="KW-0520">NAD</keyword>
<dbReference type="GO" id="GO:0008137">
    <property type="term" value="F:NADH dehydrogenase (ubiquinone) activity"/>
    <property type="evidence" value="ECO:0007669"/>
    <property type="project" value="UniProtKB-EC"/>
</dbReference>
<comment type="catalytic activity">
    <reaction evidence="16 17">
        <text>a ubiquinone + NADH + 5 H(+)(in) = a ubiquinol + NAD(+) + 4 H(+)(out)</text>
        <dbReference type="Rhea" id="RHEA:29091"/>
        <dbReference type="Rhea" id="RHEA-COMP:9565"/>
        <dbReference type="Rhea" id="RHEA-COMP:9566"/>
        <dbReference type="ChEBI" id="CHEBI:15378"/>
        <dbReference type="ChEBI" id="CHEBI:16389"/>
        <dbReference type="ChEBI" id="CHEBI:17976"/>
        <dbReference type="ChEBI" id="CHEBI:57540"/>
        <dbReference type="ChEBI" id="CHEBI:57945"/>
        <dbReference type="EC" id="7.1.1.2"/>
    </reaction>
</comment>
<keyword evidence="9 17" id="KW-1278">Translocase</keyword>
<keyword evidence="5" id="KW-0813">Transport</keyword>
<feature type="transmembrane region" description="Helical" evidence="17">
    <location>
        <begin position="234"/>
        <end position="254"/>
    </location>
</feature>
<evidence type="ECO:0000256" key="6">
    <source>
        <dbReference type="ARBA" id="ARBA00022660"/>
    </source>
</evidence>
<evidence type="ECO:0000256" key="9">
    <source>
        <dbReference type="ARBA" id="ARBA00022967"/>
    </source>
</evidence>
<keyword evidence="7 17" id="KW-0812">Transmembrane</keyword>
<dbReference type="InterPro" id="IPR001750">
    <property type="entry name" value="ND/Mrp_TM"/>
</dbReference>
<gene>
    <name evidence="20" type="primary">ND2</name>
</gene>
<dbReference type="Pfam" id="PF06444">
    <property type="entry name" value="NADH_dehy_S2_C"/>
    <property type="match status" value="1"/>
</dbReference>
<name>Q76MH0_9TELE</name>
<feature type="transmembrane region" description="Helical" evidence="17">
    <location>
        <begin position="122"/>
        <end position="146"/>
    </location>
</feature>
<evidence type="ECO:0000256" key="10">
    <source>
        <dbReference type="ARBA" id="ARBA00022982"/>
    </source>
</evidence>
<dbReference type="EMBL" id="AB047825">
    <property type="protein sequence ID" value="BAD02189.1"/>
    <property type="molecule type" value="Genomic_DNA"/>
</dbReference>
<evidence type="ECO:0000313" key="20">
    <source>
        <dbReference type="EMBL" id="BAD02189.1"/>
    </source>
</evidence>
<geneLocation type="mitochondrion" evidence="20"/>
<dbReference type="InterPro" id="IPR003917">
    <property type="entry name" value="NADH_UbQ_OxRdtase_chain2"/>
</dbReference>
<keyword evidence="14 17" id="KW-0496">Mitochondrion</keyword>
<dbReference type="GO" id="GO:0005743">
    <property type="term" value="C:mitochondrial inner membrane"/>
    <property type="evidence" value="ECO:0007669"/>
    <property type="project" value="UniProtKB-SubCell"/>
</dbReference>
<feature type="transmembrane region" description="Helical" evidence="17">
    <location>
        <begin position="57"/>
        <end position="80"/>
    </location>
</feature>
<feature type="transmembrane region" description="Helical" evidence="17">
    <location>
        <begin position="92"/>
        <end position="115"/>
    </location>
</feature>
<evidence type="ECO:0000259" key="19">
    <source>
        <dbReference type="Pfam" id="PF06444"/>
    </source>
</evidence>
<protein>
    <recommendedName>
        <fullName evidence="4 17">NADH-ubiquinone oxidoreductase chain 2</fullName>
        <ecNumber evidence="3 17">7.1.1.2</ecNumber>
    </recommendedName>
</protein>
<keyword evidence="6 17" id="KW-0679">Respiratory chain</keyword>
<evidence type="ECO:0000256" key="2">
    <source>
        <dbReference type="ARBA" id="ARBA00007012"/>
    </source>
</evidence>
<comment type="function">
    <text evidence="17">Core subunit of the mitochondrial membrane respiratory chain NADH dehydrogenase (Complex I) which catalyzes electron transfer from NADH through the respiratory chain, using ubiquinone as an electron acceptor. Essential for the catalytic activity and assembly of complex I.</text>
</comment>
<dbReference type="Pfam" id="PF00361">
    <property type="entry name" value="Proton_antipo_M"/>
    <property type="match status" value="1"/>
</dbReference>
<dbReference type="AlphaFoldDB" id="Q76MH0"/>
<evidence type="ECO:0000259" key="18">
    <source>
        <dbReference type="Pfam" id="PF00361"/>
    </source>
</evidence>
<dbReference type="InterPro" id="IPR050175">
    <property type="entry name" value="Complex_I_Subunit_2"/>
</dbReference>
<evidence type="ECO:0000256" key="4">
    <source>
        <dbReference type="ARBA" id="ARBA00021008"/>
    </source>
</evidence>
<evidence type="ECO:0000256" key="13">
    <source>
        <dbReference type="ARBA" id="ARBA00023075"/>
    </source>
</evidence>
<dbReference type="GO" id="GO:0006120">
    <property type="term" value="P:mitochondrial electron transport, NADH to ubiquinone"/>
    <property type="evidence" value="ECO:0007669"/>
    <property type="project" value="InterPro"/>
</dbReference>
<evidence type="ECO:0000256" key="15">
    <source>
        <dbReference type="ARBA" id="ARBA00023136"/>
    </source>
</evidence>
<evidence type="ECO:0000256" key="11">
    <source>
        <dbReference type="ARBA" id="ARBA00022989"/>
    </source>
</evidence>
<evidence type="ECO:0000256" key="17">
    <source>
        <dbReference type="RuleBase" id="RU003403"/>
    </source>
</evidence>
<dbReference type="PANTHER" id="PTHR46552">
    <property type="entry name" value="NADH-UBIQUINONE OXIDOREDUCTASE CHAIN 2"/>
    <property type="match status" value="1"/>
</dbReference>
<feature type="transmembrane region" description="Helical" evidence="17">
    <location>
        <begin position="274"/>
        <end position="294"/>
    </location>
</feature>
<comment type="subcellular location">
    <subcellularLocation>
        <location evidence="1 17">Mitochondrion inner membrane</location>
        <topology evidence="1 17">Multi-pass membrane protein</topology>
    </subcellularLocation>
</comment>
<evidence type="ECO:0000256" key="5">
    <source>
        <dbReference type="ARBA" id="ARBA00022448"/>
    </source>
</evidence>
<keyword evidence="11 17" id="KW-1133">Transmembrane helix</keyword>
<keyword evidence="13 17" id="KW-0830">Ubiquinone</keyword>
<feature type="domain" description="NADH dehydrogenase subunit 2 C-terminal" evidence="19">
    <location>
        <begin position="290"/>
        <end position="344"/>
    </location>
</feature>
<feature type="transmembrane region" description="Helical" evidence="17">
    <location>
        <begin position="203"/>
        <end position="222"/>
    </location>
</feature>
<evidence type="ECO:0000256" key="3">
    <source>
        <dbReference type="ARBA" id="ARBA00012944"/>
    </source>
</evidence>
<evidence type="ECO:0000256" key="7">
    <source>
        <dbReference type="ARBA" id="ARBA00022692"/>
    </source>
</evidence>
<comment type="similarity">
    <text evidence="2 17">Belongs to the complex I subunit 2 family.</text>
</comment>
<sequence length="349" mass="38802">MNPFVLYIMLLSLGLGTTLTFASSHWLMAWMGLEINTLAIIPLMIQQYHPRAVEASIKYFLTQAMAATLMLFLTTSNAWVTGQWDIQHLSHPALVTMTALALGLKMGLAPLHFWLPEVMQGLNLYTGMLLITWQKLAPMMLIYQLAPQIKPPLIMALAVLSALIGGWGGLNQTQLRKIMAYSSIAHMGWMMAVIKYAPDLMMLNLIIYIVLTCSIFMTINMISATKINNLAVGWSKTPTFVMLMIVILLSLGGLPPLTGFMPKWLIMQELTKQMMPMMATLMAMAALISLFFYLRVCYGSSLTTSPNTNNALTPWRLKSMIPSTLISSTSVATTMLLPLTPTILMIVSW</sequence>
<evidence type="ECO:0000256" key="12">
    <source>
        <dbReference type="ARBA" id="ARBA00023027"/>
    </source>
</evidence>
<accession>Q76MH0</accession>
<feature type="domain" description="NADH:quinone oxidoreductase/Mrp antiporter transmembrane" evidence="18">
    <location>
        <begin position="23"/>
        <end position="289"/>
    </location>
</feature>
<evidence type="ECO:0000256" key="16">
    <source>
        <dbReference type="ARBA" id="ARBA00049551"/>
    </source>
</evidence>